<feature type="transmembrane region" description="Helical" evidence="2">
    <location>
        <begin position="179"/>
        <end position="204"/>
    </location>
</feature>
<protein>
    <recommendedName>
        <fullName evidence="5">Glycerophosphoryl diester phosphodiesterase membrane domain-containing protein</fullName>
    </recommendedName>
</protein>
<dbReference type="Proteomes" id="UP000186040">
    <property type="component" value="Unassembled WGS sequence"/>
</dbReference>
<evidence type="ECO:0000256" key="1">
    <source>
        <dbReference type="SAM" id="MobiDB-lite"/>
    </source>
</evidence>
<feature type="region of interest" description="Disordered" evidence="1">
    <location>
        <begin position="1"/>
        <end position="20"/>
    </location>
</feature>
<feature type="transmembrane region" description="Helical" evidence="2">
    <location>
        <begin position="149"/>
        <end position="173"/>
    </location>
</feature>
<feature type="transmembrane region" description="Helical" evidence="2">
    <location>
        <begin position="262"/>
        <end position="285"/>
    </location>
</feature>
<evidence type="ECO:0008006" key="5">
    <source>
        <dbReference type="Google" id="ProtNLM"/>
    </source>
</evidence>
<keyword evidence="2" id="KW-1133">Transmembrane helix</keyword>
<keyword evidence="4" id="KW-1185">Reference proteome</keyword>
<organism evidence="3 4">
    <name type="scientific">Actinokineospora bangkokensis</name>
    <dbReference type="NCBI Taxonomy" id="1193682"/>
    <lineage>
        <taxon>Bacteria</taxon>
        <taxon>Bacillati</taxon>
        <taxon>Actinomycetota</taxon>
        <taxon>Actinomycetes</taxon>
        <taxon>Pseudonocardiales</taxon>
        <taxon>Pseudonocardiaceae</taxon>
        <taxon>Actinokineospora</taxon>
    </lineage>
</organism>
<feature type="transmembrane region" description="Helical" evidence="2">
    <location>
        <begin position="102"/>
        <end position="128"/>
    </location>
</feature>
<dbReference type="RefSeq" id="WP_075976567.1">
    <property type="nucleotide sequence ID" value="NZ_MKQR01000020.1"/>
</dbReference>
<gene>
    <name evidence="3" type="ORF">BJP25_25305</name>
</gene>
<evidence type="ECO:0000256" key="2">
    <source>
        <dbReference type="SAM" id="Phobius"/>
    </source>
</evidence>
<dbReference type="STRING" id="1193682.BJP25_25305"/>
<keyword evidence="2" id="KW-0472">Membrane</keyword>
<accession>A0A1Q9LI72</accession>
<comment type="caution">
    <text evidence="3">The sequence shown here is derived from an EMBL/GenBank/DDBJ whole genome shotgun (WGS) entry which is preliminary data.</text>
</comment>
<evidence type="ECO:0000313" key="4">
    <source>
        <dbReference type="Proteomes" id="UP000186040"/>
    </source>
</evidence>
<feature type="transmembrane region" description="Helical" evidence="2">
    <location>
        <begin position="50"/>
        <end position="68"/>
    </location>
</feature>
<dbReference type="AlphaFoldDB" id="A0A1Q9LI72"/>
<keyword evidence="2" id="KW-0812">Transmembrane</keyword>
<evidence type="ECO:0000313" key="3">
    <source>
        <dbReference type="EMBL" id="OLR91726.1"/>
    </source>
</evidence>
<dbReference type="OrthoDB" id="121140at2"/>
<name>A0A1Q9LI72_9PSEU</name>
<feature type="transmembrane region" description="Helical" evidence="2">
    <location>
        <begin position="225"/>
        <end position="250"/>
    </location>
</feature>
<reference evidence="3 4" key="1">
    <citation type="submission" date="2016-10" db="EMBL/GenBank/DDBJ databases">
        <title>The Draft Genome Sequence of Actinokineospora bangkokensis 44EHWT reveals the biosynthetic pathway of antifungal compounds Thailandins with unusual extender unit butylmalonyl-CoA.</title>
        <authorList>
            <person name="Greule A."/>
            <person name="Intra B."/>
            <person name="Flemming S."/>
            <person name="Rommel M.G."/>
            <person name="Panbangred W."/>
            <person name="Bechthold A."/>
        </authorList>
    </citation>
    <scope>NUCLEOTIDE SEQUENCE [LARGE SCALE GENOMIC DNA]</scope>
    <source>
        <strain evidence="3 4">44EHW</strain>
    </source>
</reference>
<sequence length="302" mass="31284">MSDEPRFEQQGRSTGGGEPLRLGVVPLRPLGLGDLLSGAVQAVHRNAGPLLGFALLLMLCVELLRWVVSTLVLGGLPDSAGVVSATGVLNRSLLSDVAVDTLIQSTLSGLLGLVFTGVLTVVVIRSVFGHSPGLRQAFAESAPALPRMFVAWLVQALLVGAILAAALLLVAVLGPLAVLVLLGAIVAVLYLTTAFSFSLFAVVMEDSPALASLGRSRQLVHAVGWWRVFGISMLVGLVSLLLVSVVQAVFSVVSGGSMVTEILAAAVVSAAQLAYGGAVSCLLYFDHRARTEGIEGLWQKAG</sequence>
<dbReference type="EMBL" id="MKQR01000020">
    <property type="protein sequence ID" value="OLR91726.1"/>
    <property type="molecule type" value="Genomic_DNA"/>
</dbReference>
<proteinExistence type="predicted"/>